<evidence type="ECO:0000256" key="1">
    <source>
        <dbReference type="ARBA" id="ARBA00009346"/>
    </source>
</evidence>
<dbReference type="Proteomes" id="UP000593847">
    <property type="component" value="Chromosome"/>
</dbReference>
<keyword evidence="4" id="KW-1185">Reference proteome</keyword>
<dbReference type="GeneID" id="83682261"/>
<comment type="similarity">
    <text evidence="1">Belongs to the colicins ColE2/ColE8/ColE9 and pyocins S1/S2 family.</text>
</comment>
<reference evidence="3" key="1">
    <citation type="submission" date="2020-09" db="EMBL/GenBank/DDBJ databases">
        <title>Complete genome sequence of Pseudomonas taiwanensis CC, a plant growth-promoting and biotite-weathering strain.</title>
        <authorList>
            <person name="Cheng C."/>
        </authorList>
    </citation>
    <scope>NUCLEOTIDE SEQUENCE [LARGE SCALE GENOMIC DNA]</scope>
    <source>
        <strain evidence="3">WRS8</strain>
    </source>
</reference>
<dbReference type="EMBL" id="CP062699">
    <property type="protein sequence ID" value="QOJ93375.1"/>
    <property type="molecule type" value="Genomic_DNA"/>
</dbReference>
<sequence>MSEKTKLSDYTENEFLALIIEIHRANLEEPDHVLGGLLDHFSKITEHPSGYDLLYRPNPKENGKPEKVLEIVKQWRLANGKDGFKPS</sequence>
<name>A0A7L9GLN9_9PSED</name>
<dbReference type="SUPFAM" id="SSF47345">
    <property type="entry name" value="Colicin E immunity proteins"/>
    <property type="match status" value="1"/>
</dbReference>
<gene>
    <name evidence="3" type="ORF">ICN73_11035</name>
</gene>
<evidence type="ECO:0000256" key="2">
    <source>
        <dbReference type="ARBA" id="ARBA00023025"/>
    </source>
</evidence>
<dbReference type="AlphaFoldDB" id="A0A7L9GLN9"/>
<dbReference type="GO" id="GO:0015643">
    <property type="term" value="F:toxic substance binding"/>
    <property type="evidence" value="ECO:0007669"/>
    <property type="project" value="InterPro"/>
</dbReference>
<dbReference type="InterPro" id="IPR000290">
    <property type="entry name" value="Colicin_pyocin"/>
</dbReference>
<evidence type="ECO:0000313" key="4">
    <source>
        <dbReference type="Proteomes" id="UP000593847"/>
    </source>
</evidence>
<dbReference type="KEGG" id="ptai:ICN73_11035"/>
<dbReference type="Pfam" id="PF01320">
    <property type="entry name" value="Colicin_Pyocin"/>
    <property type="match status" value="1"/>
</dbReference>
<keyword evidence="2" id="KW-0079">Bacteriocin immunity</keyword>
<organism evidence="3 4">
    <name type="scientific">Pseudomonas taiwanensis</name>
    <dbReference type="NCBI Taxonomy" id="470150"/>
    <lineage>
        <taxon>Bacteria</taxon>
        <taxon>Pseudomonadati</taxon>
        <taxon>Pseudomonadota</taxon>
        <taxon>Gammaproteobacteria</taxon>
        <taxon>Pseudomonadales</taxon>
        <taxon>Pseudomonadaceae</taxon>
        <taxon>Pseudomonas</taxon>
    </lineage>
</organism>
<dbReference type="CDD" id="cd16363">
    <property type="entry name" value="Col_Im_like"/>
    <property type="match status" value="1"/>
</dbReference>
<accession>A0A7L9GLN9</accession>
<dbReference type="InterPro" id="IPR035900">
    <property type="entry name" value="Colicin_E_sf"/>
</dbReference>
<proteinExistence type="inferred from homology"/>
<evidence type="ECO:0000313" key="3">
    <source>
        <dbReference type="EMBL" id="QOJ93375.1"/>
    </source>
</evidence>
<dbReference type="PRINTS" id="PR01299">
    <property type="entry name" value="PYOCIN"/>
</dbReference>
<protein>
    <submittedName>
        <fullName evidence="3">Bacteriocin immunity protein</fullName>
    </submittedName>
</protein>
<dbReference type="RefSeq" id="WP_010952429.1">
    <property type="nucleotide sequence ID" value="NZ_CP062699.1"/>
</dbReference>
<dbReference type="GO" id="GO:0030153">
    <property type="term" value="P:bacteriocin immunity"/>
    <property type="evidence" value="ECO:0007669"/>
    <property type="project" value="UniProtKB-KW"/>
</dbReference>
<dbReference type="Gene3D" id="1.10.1200.20">
    <property type="entry name" value="Colicin E immunity protein"/>
    <property type="match status" value="1"/>
</dbReference>